<dbReference type="InterPro" id="IPR011701">
    <property type="entry name" value="MFS"/>
</dbReference>
<sequence length="408" mass="41395">METNLSAAHAAHAAHVDLPGGADADADAGTRLRASGIAVLLISHCAGMVDLVALPVWVGTLIGAYRLDPQQAGLLATLFLAGAVVGSLFFSPRLNRLPARVMATLGFGTATLAFVGIASIDGYAAMAVLHALAGIAVGCGLSFAHGTIGRSRHPHRLFAGAGLALGIFAIAFLGGTPALIAQHGGAMLFRVFAGIMATAAIACALAFPSIRAQRSTASVAEPRFARAVWFGMAGVGCMGLTQSMLFSFVQRIGLDHGFGFGAVTGTLIALGFVNLFPAPVAGLLERRIVGRRVVQGGPILQAALALIITHSATVGPYAAATAVFAAVMIFTHTFAFGMLARIDRTGRAVAATPAMLMTGAAIGPLLGGTLVKHSGYGSLGIAAAMIAVAAVFCFSRLEGRPDTQGVNA</sequence>
<dbReference type="AlphaFoldDB" id="A0AA45BG60"/>
<comment type="caution">
    <text evidence="7">The sequence shown here is derived from an EMBL/GenBank/DDBJ whole genome shotgun (WGS) entry which is preliminary data.</text>
</comment>
<evidence type="ECO:0000256" key="2">
    <source>
        <dbReference type="ARBA" id="ARBA00022475"/>
    </source>
</evidence>
<dbReference type="InterPro" id="IPR036259">
    <property type="entry name" value="MFS_trans_sf"/>
</dbReference>
<accession>A0AA45BG60</accession>
<dbReference type="InterPro" id="IPR050189">
    <property type="entry name" value="MFS_Efflux_Transporters"/>
</dbReference>
<feature type="transmembrane region" description="Helical" evidence="6">
    <location>
        <begin position="376"/>
        <end position="394"/>
    </location>
</feature>
<evidence type="ECO:0000256" key="3">
    <source>
        <dbReference type="ARBA" id="ARBA00022692"/>
    </source>
</evidence>
<dbReference type="Pfam" id="PF07690">
    <property type="entry name" value="MFS_1"/>
    <property type="match status" value="1"/>
</dbReference>
<gene>
    <name evidence="7" type="ORF">C6T65_01550</name>
</gene>
<evidence type="ECO:0000313" key="8">
    <source>
        <dbReference type="Proteomes" id="UP000237632"/>
    </source>
</evidence>
<comment type="subcellular location">
    <subcellularLocation>
        <location evidence="1">Cell membrane</location>
        <topology evidence="1">Multi-pass membrane protein</topology>
    </subcellularLocation>
</comment>
<keyword evidence="4 6" id="KW-1133">Transmembrane helix</keyword>
<evidence type="ECO:0000313" key="7">
    <source>
        <dbReference type="EMBL" id="PRH44083.1"/>
    </source>
</evidence>
<feature type="transmembrane region" description="Helical" evidence="6">
    <location>
        <begin position="97"/>
        <end position="117"/>
    </location>
</feature>
<dbReference type="GO" id="GO:0005886">
    <property type="term" value="C:plasma membrane"/>
    <property type="evidence" value="ECO:0007669"/>
    <property type="project" value="UniProtKB-SubCell"/>
</dbReference>
<dbReference type="EMBL" id="PVHK01000013">
    <property type="protein sequence ID" value="PRH44083.1"/>
    <property type="molecule type" value="Genomic_DNA"/>
</dbReference>
<feature type="transmembrane region" description="Helical" evidence="6">
    <location>
        <begin position="348"/>
        <end position="370"/>
    </location>
</feature>
<feature type="transmembrane region" description="Helical" evidence="6">
    <location>
        <begin position="293"/>
        <end position="311"/>
    </location>
</feature>
<evidence type="ECO:0000256" key="1">
    <source>
        <dbReference type="ARBA" id="ARBA00004651"/>
    </source>
</evidence>
<feature type="transmembrane region" description="Helical" evidence="6">
    <location>
        <begin position="258"/>
        <end position="281"/>
    </location>
</feature>
<feature type="transmembrane region" description="Helical" evidence="6">
    <location>
        <begin position="123"/>
        <end position="145"/>
    </location>
</feature>
<dbReference type="PANTHER" id="PTHR43124:SF3">
    <property type="entry name" value="CHLORAMPHENICOL EFFLUX PUMP RV0191"/>
    <property type="match status" value="1"/>
</dbReference>
<organism evidence="7 8">
    <name type="scientific">Burkholderia vietnamiensis</name>
    <dbReference type="NCBI Taxonomy" id="60552"/>
    <lineage>
        <taxon>Bacteria</taxon>
        <taxon>Pseudomonadati</taxon>
        <taxon>Pseudomonadota</taxon>
        <taxon>Betaproteobacteria</taxon>
        <taxon>Burkholderiales</taxon>
        <taxon>Burkholderiaceae</taxon>
        <taxon>Burkholderia</taxon>
        <taxon>Burkholderia cepacia complex</taxon>
    </lineage>
</organism>
<dbReference type="GO" id="GO:0022857">
    <property type="term" value="F:transmembrane transporter activity"/>
    <property type="evidence" value="ECO:0007669"/>
    <property type="project" value="InterPro"/>
</dbReference>
<dbReference type="RefSeq" id="WP_081071393.1">
    <property type="nucleotide sequence ID" value="NZ_CADFFO010000039.1"/>
</dbReference>
<evidence type="ECO:0000256" key="6">
    <source>
        <dbReference type="SAM" id="Phobius"/>
    </source>
</evidence>
<feature type="transmembrane region" description="Helical" evidence="6">
    <location>
        <begin position="187"/>
        <end position="207"/>
    </location>
</feature>
<feature type="transmembrane region" description="Helical" evidence="6">
    <location>
        <begin position="227"/>
        <end position="246"/>
    </location>
</feature>
<keyword evidence="3 6" id="KW-0812">Transmembrane</keyword>
<feature type="transmembrane region" description="Helical" evidence="6">
    <location>
        <begin position="317"/>
        <end position="336"/>
    </location>
</feature>
<evidence type="ECO:0000256" key="5">
    <source>
        <dbReference type="ARBA" id="ARBA00023136"/>
    </source>
</evidence>
<name>A0AA45BG60_BURVI</name>
<keyword evidence="2" id="KW-1003">Cell membrane</keyword>
<dbReference type="Proteomes" id="UP000237632">
    <property type="component" value="Unassembled WGS sequence"/>
</dbReference>
<feature type="transmembrane region" description="Helical" evidence="6">
    <location>
        <begin position="157"/>
        <end position="181"/>
    </location>
</feature>
<dbReference type="PANTHER" id="PTHR43124">
    <property type="entry name" value="PURINE EFFLUX PUMP PBUE"/>
    <property type="match status" value="1"/>
</dbReference>
<keyword evidence="5 6" id="KW-0472">Membrane</keyword>
<feature type="transmembrane region" description="Helical" evidence="6">
    <location>
        <begin position="71"/>
        <end position="90"/>
    </location>
</feature>
<proteinExistence type="predicted"/>
<dbReference type="SUPFAM" id="SSF103473">
    <property type="entry name" value="MFS general substrate transporter"/>
    <property type="match status" value="1"/>
</dbReference>
<protein>
    <submittedName>
        <fullName evidence="7">MFS transporter</fullName>
    </submittedName>
</protein>
<feature type="transmembrane region" description="Helical" evidence="6">
    <location>
        <begin position="37"/>
        <end position="65"/>
    </location>
</feature>
<dbReference type="Gene3D" id="1.20.1250.20">
    <property type="entry name" value="MFS general substrate transporter like domains"/>
    <property type="match status" value="1"/>
</dbReference>
<evidence type="ECO:0000256" key="4">
    <source>
        <dbReference type="ARBA" id="ARBA00022989"/>
    </source>
</evidence>
<reference evidence="7 8" key="1">
    <citation type="submission" date="2018-03" db="EMBL/GenBank/DDBJ databases">
        <authorList>
            <person name="Nguyen K."/>
            <person name="Fouts D."/>
            <person name="Sutton G."/>
        </authorList>
    </citation>
    <scope>NUCLEOTIDE SEQUENCE [LARGE SCALE GENOMIC DNA]</scope>
    <source>
        <strain evidence="7 8">AU3578</strain>
    </source>
</reference>